<reference evidence="2 3" key="2">
    <citation type="submission" date="2022-01" db="EMBL/GenBank/DDBJ databases">
        <title>Lysobacter chinensis sp. nov., a bacterium isolated from cow dung compost.</title>
        <authorList>
            <person name="Liu Y."/>
        </authorList>
    </citation>
    <scope>NUCLEOTIDE SEQUENCE [LARGE SCALE GENOMIC DNA]</scope>
    <source>
        <strain evidence="2 3">TLK-CK17</strain>
    </source>
</reference>
<dbReference type="RefSeq" id="WP_237053981.1">
    <property type="nucleotide sequence ID" value="NZ_JAKJPO010000003.1"/>
</dbReference>
<gene>
    <name evidence="2" type="ORF">L3V18_07100</name>
</gene>
<evidence type="ECO:0000313" key="2">
    <source>
        <dbReference type="EMBL" id="MCF7221555.1"/>
    </source>
</evidence>
<dbReference type="PANTHER" id="PTHR11102:SF147">
    <property type="entry name" value="SEL1L ADAPTOR SUBUNIT OF ERAD E3 UBIQUITIN LIGASE"/>
    <property type="match status" value="1"/>
</dbReference>
<sequence>MNRKFALPALLWLAMGSSPAIAGGAEGPADTRKAAATATRAGTEAGELAMMNGVSTAWDRYVEASNGDPAEAVSLMSRSALRDSAFTRDAALYGSIEQVRRLPLSKQFEVYVLRALYDADRLQAMDAGQVARACIEAEVCGIASPDEGEAPPRLTHVTLVGEGRAIGELAPPTGEQYQFGPEFAYEDGAWKVSIETQTVNESMLLKQLATQAGLTEPQLVEAAIATMLETRGPPPALALLERPLIDDPAARTRLTENWPDYSATFKARVLAVEKKAERGEDMAMFLYGSMLYLGNSPEFVDKDVERGLALLERASEAGNDKAALLVGGHLMYGDDLPEDAPPPAERLARAARHMRRAANGGHAQAMVALGLLYANGAGDLPRDCRTAESWLARAEEAGIEHARNNRVWVLATCPIPEQRDPQRALELADFMIRNAGTLAAGELDTVAAAYAANAHYDDAVDYQTRAIAELDDDQTETTRKEMQERLARYVRHEDWVQAYNVYETAR</sequence>
<reference evidence="3" key="1">
    <citation type="submission" date="2022-01" db="EMBL/GenBank/DDBJ databases">
        <title>Lysobacter chinensis sp. nov., a bacterium isolated from cow dung compost.</title>
        <authorList>
            <person name="Zhou L.Y."/>
        </authorList>
    </citation>
    <scope>NUCLEOTIDE SEQUENCE [LARGE SCALE GENOMIC DNA]</scope>
    <source>
        <strain evidence="3">TLK-CK17</strain>
    </source>
</reference>
<evidence type="ECO:0000256" key="1">
    <source>
        <dbReference type="SAM" id="SignalP"/>
    </source>
</evidence>
<keyword evidence="3" id="KW-1185">Reference proteome</keyword>
<dbReference type="SUPFAM" id="SSF81901">
    <property type="entry name" value="HCP-like"/>
    <property type="match status" value="1"/>
</dbReference>
<dbReference type="Pfam" id="PF08238">
    <property type="entry name" value="Sel1"/>
    <property type="match status" value="3"/>
</dbReference>
<feature type="signal peptide" evidence="1">
    <location>
        <begin position="1"/>
        <end position="22"/>
    </location>
</feature>
<dbReference type="SMART" id="SM00671">
    <property type="entry name" value="SEL1"/>
    <property type="match status" value="2"/>
</dbReference>
<dbReference type="InterPro" id="IPR011990">
    <property type="entry name" value="TPR-like_helical_dom_sf"/>
</dbReference>
<evidence type="ECO:0000313" key="3">
    <source>
        <dbReference type="Proteomes" id="UP001430796"/>
    </source>
</evidence>
<evidence type="ECO:0008006" key="4">
    <source>
        <dbReference type="Google" id="ProtNLM"/>
    </source>
</evidence>
<dbReference type="InterPro" id="IPR050767">
    <property type="entry name" value="Sel1_AlgK"/>
</dbReference>
<dbReference type="Proteomes" id="UP001430796">
    <property type="component" value="Unassembled WGS sequence"/>
</dbReference>
<feature type="chain" id="PRO_5046662091" description="Sel1 repeat family protein" evidence="1">
    <location>
        <begin position="23"/>
        <end position="506"/>
    </location>
</feature>
<dbReference type="InterPro" id="IPR006597">
    <property type="entry name" value="Sel1-like"/>
</dbReference>
<organism evidence="2 3">
    <name type="scientific">Marilutibacter chinensis</name>
    <dbReference type="NCBI Taxonomy" id="2912247"/>
    <lineage>
        <taxon>Bacteria</taxon>
        <taxon>Pseudomonadati</taxon>
        <taxon>Pseudomonadota</taxon>
        <taxon>Gammaproteobacteria</taxon>
        <taxon>Lysobacterales</taxon>
        <taxon>Lysobacteraceae</taxon>
        <taxon>Marilutibacter</taxon>
    </lineage>
</organism>
<dbReference type="Gene3D" id="1.25.40.10">
    <property type="entry name" value="Tetratricopeptide repeat domain"/>
    <property type="match status" value="1"/>
</dbReference>
<proteinExistence type="predicted"/>
<keyword evidence="1" id="KW-0732">Signal</keyword>
<accession>A0ABS9HTR8</accession>
<name>A0ABS9HTR8_9GAMM</name>
<dbReference type="EMBL" id="JAKJPO010000003">
    <property type="protein sequence ID" value="MCF7221555.1"/>
    <property type="molecule type" value="Genomic_DNA"/>
</dbReference>
<comment type="caution">
    <text evidence="2">The sequence shown here is derived from an EMBL/GenBank/DDBJ whole genome shotgun (WGS) entry which is preliminary data.</text>
</comment>
<dbReference type="PANTHER" id="PTHR11102">
    <property type="entry name" value="SEL-1-LIKE PROTEIN"/>
    <property type="match status" value="1"/>
</dbReference>
<protein>
    <recommendedName>
        <fullName evidence="4">Sel1 repeat family protein</fullName>
    </recommendedName>
</protein>